<feature type="region of interest" description="Disordered" evidence="1">
    <location>
        <begin position="1"/>
        <end position="78"/>
    </location>
</feature>
<dbReference type="PANTHER" id="PTHR33116:SF86">
    <property type="entry name" value="REVERSE TRANSCRIPTASE DOMAIN-CONTAINING PROTEIN"/>
    <property type="match status" value="1"/>
</dbReference>
<dbReference type="InterPro" id="IPR005135">
    <property type="entry name" value="Endo/exonuclease/phosphatase"/>
</dbReference>
<dbReference type="Pfam" id="PF13966">
    <property type="entry name" value="zf-RVT"/>
    <property type="match status" value="1"/>
</dbReference>
<dbReference type="InterPro" id="IPR043502">
    <property type="entry name" value="DNA/RNA_pol_sf"/>
</dbReference>
<sequence length="1334" mass="152763">MTKAGVLSAETNRIGLEMEDPTEPQDNGPIVDLCGPKRPTRKYAGSKWKRITRNTMEPVSKAQQPPFPQQKRNQTTLPEEELVRSLKKTKADGHSATTSETVHELTIMVKQKDPLALFLSETKLDEKRLEVLRCYWGFAGKFVVPSRGQSGGLALFWSREIFASISSYSHHHIDAVMDNGAEEAWRFTGFYGSRTVAGKAGAWDLLRVLRGHHTLPWLCGGDFNELLQGEEKWGRAARPESQMKAFRQVVDDCGFLDLGFVGPPYTWWNKQNGTARVLERLDRFGRVLRPRRNRFRFEEMWTTHQGCEDTIRKAWELRQSGTPMFQVAEKIKACREELKKWSFEHFGSIRATIATKTRLLQQEEELRPENQNVQLIQKMGVELADLHSKEEKMWKQRSRTLWLQSGDRNTKYFHYQATHRKWRNCIHGIRDENGVWQSRDAVVENTIVGYYRDLFTTSQPREFDEVLMGVGRVVTSVMNSQLAAKYTKEEVKQALNQMGPLKAPGPDEAQSAFVPGRLISDNILIAFETLHHMKHMKGNQQGFMALKLDMSKACDRVEWAFLEKIMLKMGFKNSWVSMIMECVRTVSYSVLINGEPRGFFHPTRGLRQWDPISPYLFLLCAEGLNALLMKATISKSIHDISISRGGPKITHLFFADDSVLFCRASLQECHAVQEVLSIYERASGQQINQDKTTLFFSASTREETQNEIKDALSLPVIRQYETYLGLPSMIGRSKYSSFMQLKERVWRKIQGWKGKLLSQAGREVLIKAAVQAIPTYTMNVFKLPQKLCHELEKMIRDFWWGHSGEPRKVHWVKWDSLCKPKQLGGMGFRELSKFNEALLAKQVWQLMHNKSSLLYNVFKAKYFPKNSIMEIRCSPRASFAWKNILKARKVIQMGARWHIGRGSSTRIWSDKWIPSPSSSLPLSPPTLLVADECVSSLILQDSGTWNLGLIDQVFIPSDAALIKSIPLSTRVRDDALVWSREKNGKYLVRNAYRMLTEAESSSQQSCSDLGAWNKFWKTLWSVRVPYKVRHFLWRACTNALPTMVNLSRRGIVTDGRRGFCFGEEEDVLHAVWRCSSLTAVWGHYGVTKKILRFNHLTFLDVLSYIFEWGSEASVAELAFMFWCVWQRRNKALYQAIVDPLDSIFPLVQRLTMEYSIANEGDVSHNLPAPTHWRPSTVCDFKINFDAAVFPKHHTTGMGVVIRNGQELSLAAACQRYPCVYAVDDVEALAARVALQLAWDIGLVNVEVEGDSWAVISALKDKELCLASYGDIIMDIQHLACSFQRVSYCHVRREGNNAAHVLARKVVDIHSDFLVWLEDVPSFLEHVIQSDFSHV</sequence>
<gene>
    <name evidence="6" type="ORF">FSB_LOCUS27601</name>
</gene>
<feature type="domain" description="Reverse transcriptase zinc-binding" evidence="5">
    <location>
        <begin position="986"/>
        <end position="1081"/>
    </location>
</feature>
<name>A0A2N9GJV1_FAGSY</name>
<dbReference type="PANTHER" id="PTHR33116">
    <property type="entry name" value="REVERSE TRANSCRIPTASE ZINC-BINDING DOMAIN-CONTAINING PROTEIN-RELATED-RELATED"/>
    <property type="match status" value="1"/>
</dbReference>
<dbReference type="InterPro" id="IPR012337">
    <property type="entry name" value="RNaseH-like_sf"/>
</dbReference>
<feature type="domain" description="Endonuclease/exonuclease/phosphatase" evidence="3">
    <location>
        <begin position="107"/>
        <end position="283"/>
    </location>
</feature>
<dbReference type="SUPFAM" id="SSF53098">
    <property type="entry name" value="Ribonuclease H-like"/>
    <property type="match status" value="1"/>
</dbReference>
<evidence type="ECO:0000256" key="1">
    <source>
        <dbReference type="SAM" id="MobiDB-lite"/>
    </source>
</evidence>
<dbReference type="Pfam" id="PF13456">
    <property type="entry name" value="RVT_3"/>
    <property type="match status" value="1"/>
</dbReference>
<feature type="domain" description="RNase H type-1" evidence="4">
    <location>
        <begin position="1183"/>
        <end position="1304"/>
    </location>
</feature>
<evidence type="ECO:0000259" key="2">
    <source>
        <dbReference type="Pfam" id="PF00078"/>
    </source>
</evidence>
<proteinExistence type="predicted"/>
<dbReference type="CDD" id="cd06222">
    <property type="entry name" value="RNase_H_like"/>
    <property type="match status" value="1"/>
</dbReference>
<evidence type="ECO:0000259" key="5">
    <source>
        <dbReference type="Pfam" id="PF13966"/>
    </source>
</evidence>
<evidence type="ECO:0000259" key="4">
    <source>
        <dbReference type="Pfam" id="PF13456"/>
    </source>
</evidence>
<dbReference type="InterPro" id="IPR036691">
    <property type="entry name" value="Endo/exonu/phosph_ase_sf"/>
</dbReference>
<dbReference type="InterPro" id="IPR026960">
    <property type="entry name" value="RVT-Znf"/>
</dbReference>
<dbReference type="Gene3D" id="3.60.10.10">
    <property type="entry name" value="Endonuclease/exonuclease/phosphatase"/>
    <property type="match status" value="1"/>
</dbReference>
<evidence type="ECO:0008006" key="7">
    <source>
        <dbReference type="Google" id="ProtNLM"/>
    </source>
</evidence>
<dbReference type="Pfam" id="PF03372">
    <property type="entry name" value="Exo_endo_phos"/>
    <property type="match status" value="1"/>
</dbReference>
<feature type="domain" description="Reverse transcriptase" evidence="2">
    <location>
        <begin position="488"/>
        <end position="696"/>
    </location>
</feature>
<dbReference type="InterPro" id="IPR044730">
    <property type="entry name" value="RNase_H-like_dom_plant"/>
</dbReference>
<dbReference type="SUPFAM" id="SSF56219">
    <property type="entry name" value="DNase I-like"/>
    <property type="match status" value="1"/>
</dbReference>
<dbReference type="InterPro" id="IPR000477">
    <property type="entry name" value="RT_dom"/>
</dbReference>
<organism evidence="6">
    <name type="scientific">Fagus sylvatica</name>
    <name type="common">Beechnut</name>
    <dbReference type="NCBI Taxonomy" id="28930"/>
    <lineage>
        <taxon>Eukaryota</taxon>
        <taxon>Viridiplantae</taxon>
        <taxon>Streptophyta</taxon>
        <taxon>Embryophyta</taxon>
        <taxon>Tracheophyta</taxon>
        <taxon>Spermatophyta</taxon>
        <taxon>Magnoliopsida</taxon>
        <taxon>eudicotyledons</taxon>
        <taxon>Gunneridae</taxon>
        <taxon>Pentapetalae</taxon>
        <taxon>rosids</taxon>
        <taxon>fabids</taxon>
        <taxon>Fagales</taxon>
        <taxon>Fagaceae</taxon>
        <taxon>Fagus</taxon>
    </lineage>
</organism>
<accession>A0A2N9GJV1</accession>
<dbReference type="Pfam" id="PF00078">
    <property type="entry name" value="RVT_1"/>
    <property type="match status" value="1"/>
</dbReference>
<dbReference type="GO" id="GO:0004523">
    <property type="term" value="F:RNA-DNA hybrid ribonuclease activity"/>
    <property type="evidence" value="ECO:0007669"/>
    <property type="project" value="InterPro"/>
</dbReference>
<feature type="compositionally biased region" description="Polar residues" evidence="1">
    <location>
        <begin position="53"/>
        <end position="63"/>
    </location>
</feature>
<evidence type="ECO:0000259" key="3">
    <source>
        <dbReference type="Pfam" id="PF03372"/>
    </source>
</evidence>
<evidence type="ECO:0000313" key="6">
    <source>
        <dbReference type="EMBL" id="SPC99719.1"/>
    </source>
</evidence>
<dbReference type="InterPro" id="IPR036397">
    <property type="entry name" value="RNaseH_sf"/>
</dbReference>
<protein>
    <recommendedName>
        <fullName evidence="7">Reverse transcriptase domain-containing protein</fullName>
    </recommendedName>
</protein>
<dbReference type="GO" id="GO:0003676">
    <property type="term" value="F:nucleic acid binding"/>
    <property type="evidence" value="ECO:0007669"/>
    <property type="project" value="InterPro"/>
</dbReference>
<dbReference type="CDD" id="cd01650">
    <property type="entry name" value="RT_nLTR_like"/>
    <property type="match status" value="1"/>
</dbReference>
<dbReference type="EMBL" id="OIVN01002001">
    <property type="protein sequence ID" value="SPC99719.1"/>
    <property type="molecule type" value="Genomic_DNA"/>
</dbReference>
<dbReference type="SUPFAM" id="SSF56672">
    <property type="entry name" value="DNA/RNA polymerases"/>
    <property type="match status" value="1"/>
</dbReference>
<dbReference type="InterPro" id="IPR002156">
    <property type="entry name" value="RNaseH_domain"/>
</dbReference>
<dbReference type="Gene3D" id="3.30.420.10">
    <property type="entry name" value="Ribonuclease H-like superfamily/Ribonuclease H"/>
    <property type="match status" value="1"/>
</dbReference>
<reference evidence="6" key="1">
    <citation type="submission" date="2018-02" db="EMBL/GenBank/DDBJ databases">
        <authorList>
            <person name="Cohen D.B."/>
            <person name="Kent A.D."/>
        </authorList>
    </citation>
    <scope>NUCLEOTIDE SEQUENCE</scope>
</reference>